<accession>I9NL21</accession>
<evidence type="ECO:0000313" key="4">
    <source>
        <dbReference type="Proteomes" id="UP000005361"/>
    </source>
</evidence>
<dbReference type="InterPro" id="IPR050695">
    <property type="entry name" value="N-acetylmuramoyl_amidase_3"/>
</dbReference>
<dbReference type="Pfam" id="PF01520">
    <property type="entry name" value="Amidase_3"/>
    <property type="match status" value="1"/>
</dbReference>
<feature type="domain" description="MurNAc-LAA" evidence="2">
    <location>
        <begin position="61"/>
        <end position="171"/>
    </location>
</feature>
<dbReference type="HOGENOM" id="CLU_014322_9_5_9"/>
<evidence type="ECO:0000259" key="2">
    <source>
        <dbReference type="SMART" id="SM00646"/>
    </source>
</evidence>
<sequence length="175" mass="18980">MAKILINPGHAPGIDPGAVNQRTQLQEADVVRTIGQHVSDLLGQVGYATCVVQNDSLSYICDQANQWGADLFISIHCNSAANLMARGTETYYMDRSVQGCKLASCIQQQLVDASGFIDRGIKTANFYVLKNTDAPAALVEIAFISNDEEAGCLGDAALQYEYARAIARGISDYWR</sequence>
<dbReference type="OrthoDB" id="9180606at2"/>
<dbReference type="GO" id="GO:0008745">
    <property type="term" value="F:N-acetylmuramoyl-L-alanine amidase activity"/>
    <property type="evidence" value="ECO:0007669"/>
    <property type="project" value="InterPro"/>
</dbReference>
<dbReference type="PANTHER" id="PTHR30404:SF0">
    <property type="entry name" value="N-ACETYLMURAMOYL-L-ALANINE AMIDASE AMIC"/>
    <property type="match status" value="1"/>
</dbReference>
<proteinExistence type="predicted"/>
<reference evidence="4" key="2">
    <citation type="submission" date="2015-02" db="EMBL/GenBank/DDBJ databases">
        <title>Complete Genome Sequence of Pelosinus fermentans JBW45.</title>
        <authorList>
            <person name="De Leon K.B."/>
            <person name="Utturkar S.M."/>
            <person name="Camilleri L.B."/>
            <person name="Arkin A.P."/>
            <person name="Fields M.W."/>
            <person name="Brown S.D."/>
            <person name="Wall J.D."/>
        </authorList>
    </citation>
    <scope>NUCLEOTIDE SEQUENCE [LARGE SCALE GENOMIC DNA]</scope>
    <source>
        <strain evidence="4">JBW45</strain>
    </source>
</reference>
<dbReference type="CDD" id="cd02696">
    <property type="entry name" value="MurNAc-LAA"/>
    <property type="match status" value="1"/>
</dbReference>
<organism evidence="3 4">
    <name type="scientific">Pelosinus fermentans JBW45</name>
    <dbReference type="NCBI Taxonomy" id="1192197"/>
    <lineage>
        <taxon>Bacteria</taxon>
        <taxon>Bacillati</taxon>
        <taxon>Bacillota</taxon>
        <taxon>Negativicutes</taxon>
        <taxon>Selenomonadales</taxon>
        <taxon>Sporomusaceae</taxon>
        <taxon>Pelosinus</taxon>
    </lineage>
</organism>
<dbReference type="KEGG" id="pft:JBW_03664"/>
<name>I9NL21_9FIRM</name>
<dbReference type="InterPro" id="IPR002508">
    <property type="entry name" value="MurNAc-LAA_cat"/>
</dbReference>
<gene>
    <name evidence="3" type="ORF">JBW_03664</name>
</gene>
<dbReference type="AlphaFoldDB" id="I9NL21"/>
<dbReference type="Proteomes" id="UP000005361">
    <property type="component" value="Chromosome"/>
</dbReference>
<dbReference type="SMART" id="SM00646">
    <property type="entry name" value="Ami_3"/>
    <property type="match status" value="1"/>
</dbReference>
<protein>
    <submittedName>
        <fullName evidence="3">Cell wall hydrolase/autolysin</fullName>
    </submittedName>
</protein>
<dbReference type="GO" id="GO:0009253">
    <property type="term" value="P:peptidoglycan catabolic process"/>
    <property type="evidence" value="ECO:0007669"/>
    <property type="project" value="InterPro"/>
</dbReference>
<keyword evidence="1 3" id="KW-0378">Hydrolase</keyword>
<dbReference type="GO" id="GO:0030288">
    <property type="term" value="C:outer membrane-bounded periplasmic space"/>
    <property type="evidence" value="ECO:0007669"/>
    <property type="project" value="TreeGrafter"/>
</dbReference>
<dbReference type="SUPFAM" id="SSF53187">
    <property type="entry name" value="Zn-dependent exopeptidases"/>
    <property type="match status" value="1"/>
</dbReference>
<dbReference type="PANTHER" id="PTHR30404">
    <property type="entry name" value="N-ACETYLMURAMOYL-L-ALANINE AMIDASE"/>
    <property type="match status" value="1"/>
</dbReference>
<dbReference type="RefSeq" id="WP_007960561.1">
    <property type="nucleotide sequence ID" value="NZ_CP010978.1"/>
</dbReference>
<reference evidence="3 4" key="1">
    <citation type="journal article" date="2015" name="Genome Announc.">
        <title>Complete Genome Sequence of Pelosinus fermentans JBW45, a Member of a Remarkably Competitive Group of Negativicutes in the Firmicutes Phylum.</title>
        <authorList>
            <person name="De Leon K.B."/>
            <person name="Utturkar S.M."/>
            <person name="Camilleri L.B."/>
            <person name="Elias D.A."/>
            <person name="Arkin A.P."/>
            <person name="Fields M.W."/>
            <person name="Brown S.D."/>
            <person name="Wall J.D."/>
        </authorList>
    </citation>
    <scope>NUCLEOTIDE SEQUENCE [LARGE SCALE GENOMIC DNA]</scope>
    <source>
        <strain evidence="3 4">JBW45</strain>
    </source>
</reference>
<dbReference type="Gene3D" id="3.40.630.40">
    <property type="entry name" value="Zn-dependent exopeptidases"/>
    <property type="match status" value="1"/>
</dbReference>
<evidence type="ECO:0000313" key="3">
    <source>
        <dbReference type="EMBL" id="AJQ29001.1"/>
    </source>
</evidence>
<dbReference type="EMBL" id="CP010978">
    <property type="protein sequence ID" value="AJQ29001.1"/>
    <property type="molecule type" value="Genomic_DNA"/>
</dbReference>
<dbReference type="STRING" id="1192197.JBW_03664"/>
<evidence type="ECO:0000256" key="1">
    <source>
        <dbReference type="ARBA" id="ARBA00022801"/>
    </source>
</evidence>